<evidence type="ECO:0000313" key="13">
    <source>
        <dbReference type="EMBL" id="UPK66558.1"/>
    </source>
</evidence>
<keyword evidence="2 9" id="KW-0812">Transmembrane</keyword>
<dbReference type="Gene3D" id="3.90.70.10">
    <property type="entry name" value="Cysteine proteinases"/>
    <property type="match status" value="1"/>
</dbReference>
<evidence type="ECO:0000256" key="6">
    <source>
        <dbReference type="ARBA" id="ARBA00022989"/>
    </source>
</evidence>
<dbReference type="InterPro" id="IPR039421">
    <property type="entry name" value="Type_1_exporter"/>
</dbReference>
<dbReference type="SMART" id="SM00382">
    <property type="entry name" value="AAA"/>
    <property type="match status" value="1"/>
</dbReference>
<protein>
    <submittedName>
        <fullName evidence="13">Peptidase domain-containing ABC transporter</fullName>
    </submittedName>
</protein>
<feature type="transmembrane region" description="Helical" evidence="9">
    <location>
        <begin position="287"/>
        <end position="306"/>
    </location>
</feature>
<reference evidence="13 14" key="1">
    <citation type="submission" date="2022-04" db="EMBL/GenBank/DDBJ databases">
        <title>The arsenic-methylating capacity of Chitinophaga filiformis YT5 during chitin decomposition.</title>
        <authorList>
            <person name="Chen G."/>
            <person name="Liang Y."/>
        </authorList>
    </citation>
    <scope>NUCLEOTIDE SEQUENCE [LARGE SCALE GENOMIC DNA]</scope>
    <source>
        <strain evidence="13 14">YT5</strain>
    </source>
</reference>
<evidence type="ECO:0000259" key="11">
    <source>
        <dbReference type="PROSITE" id="PS50929"/>
    </source>
</evidence>
<dbReference type="Pfam" id="PF00005">
    <property type="entry name" value="ABC_tran"/>
    <property type="match status" value="1"/>
</dbReference>
<keyword evidence="5" id="KW-0653">Protein transport</keyword>
<keyword evidence="3" id="KW-0547">Nucleotide-binding</keyword>
<evidence type="ECO:0000256" key="9">
    <source>
        <dbReference type="SAM" id="Phobius"/>
    </source>
</evidence>
<dbReference type="PROSITE" id="PS50893">
    <property type="entry name" value="ABC_TRANSPORTER_2"/>
    <property type="match status" value="1"/>
</dbReference>
<evidence type="ECO:0000256" key="3">
    <source>
        <dbReference type="ARBA" id="ARBA00022741"/>
    </source>
</evidence>
<evidence type="ECO:0000256" key="7">
    <source>
        <dbReference type="ARBA" id="ARBA00023136"/>
    </source>
</evidence>
<comment type="subcellular location">
    <subcellularLocation>
        <location evidence="1">Cell membrane</location>
        <topology evidence="1">Multi-pass membrane protein</topology>
    </subcellularLocation>
</comment>
<feature type="transmembrane region" description="Helical" evidence="9">
    <location>
        <begin position="209"/>
        <end position="229"/>
    </location>
</feature>
<organism evidence="13 14">
    <name type="scientific">Chitinophaga filiformis</name>
    <name type="common">Myxococcus filiformis</name>
    <name type="synonym">Flexibacter filiformis</name>
    <dbReference type="NCBI Taxonomy" id="104663"/>
    <lineage>
        <taxon>Bacteria</taxon>
        <taxon>Pseudomonadati</taxon>
        <taxon>Bacteroidota</taxon>
        <taxon>Chitinophagia</taxon>
        <taxon>Chitinophagales</taxon>
        <taxon>Chitinophagaceae</taxon>
        <taxon>Chitinophaga</taxon>
    </lineage>
</organism>
<evidence type="ECO:0000259" key="12">
    <source>
        <dbReference type="PROSITE" id="PS50990"/>
    </source>
</evidence>
<feature type="transmembrane region" description="Helical" evidence="9">
    <location>
        <begin position="312"/>
        <end position="330"/>
    </location>
</feature>
<evidence type="ECO:0000259" key="10">
    <source>
        <dbReference type="PROSITE" id="PS50893"/>
    </source>
</evidence>
<proteinExistence type="predicted"/>
<feature type="domain" description="Peptidase C39" evidence="12">
    <location>
        <begin position="12"/>
        <end position="132"/>
    </location>
</feature>
<dbReference type="Gene3D" id="3.40.50.300">
    <property type="entry name" value="P-loop containing nucleotide triphosphate hydrolases"/>
    <property type="match status" value="1"/>
</dbReference>
<dbReference type="CDD" id="cd02418">
    <property type="entry name" value="Peptidase_C39B"/>
    <property type="match status" value="1"/>
</dbReference>
<feature type="transmembrane region" description="Helical" evidence="9">
    <location>
        <begin position="169"/>
        <end position="189"/>
    </location>
</feature>
<keyword evidence="8" id="KW-0080">Bacteriocin transport</keyword>
<dbReference type="PROSITE" id="PS00211">
    <property type="entry name" value="ABC_TRANSPORTER_1"/>
    <property type="match status" value="1"/>
</dbReference>
<evidence type="ECO:0000256" key="4">
    <source>
        <dbReference type="ARBA" id="ARBA00022840"/>
    </source>
</evidence>
<dbReference type="InterPro" id="IPR005074">
    <property type="entry name" value="Peptidase_C39"/>
</dbReference>
<evidence type="ECO:0000256" key="2">
    <source>
        <dbReference type="ARBA" id="ARBA00022692"/>
    </source>
</evidence>
<dbReference type="Pfam" id="PF03412">
    <property type="entry name" value="Peptidase_C39"/>
    <property type="match status" value="1"/>
</dbReference>
<dbReference type="PROSITE" id="PS50990">
    <property type="entry name" value="PEPTIDASE_C39"/>
    <property type="match status" value="1"/>
</dbReference>
<dbReference type="Proteomes" id="UP000830198">
    <property type="component" value="Chromosome"/>
</dbReference>
<dbReference type="EMBL" id="CP095855">
    <property type="protein sequence ID" value="UPK66558.1"/>
    <property type="molecule type" value="Genomic_DNA"/>
</dbReference>
<dbReference type="InterPro" id="IPR003593">
    <property type="entry name" value="AAA+_ATPase"/>
</dbReference>
<gene>
    <name evidence="13" type="ORF">MYF79_16590</name>
</gene>
<dbReference type="PROSITE" id="PS50929">
    <property type="entry name" value="ABC_TM1F"/>
    <property type="match status" value="1"/>
</dbReference>
<feature type="domain" description="ABC transmembrane type-1" evidence="11">
    <location>
        <begin position="173"/>
        <end position="454"/>
    </location>
</feature>
<keyword evidence="4" id="KW-0067">ATP-binding</keyword>
<evidence type="ECO:0000313" key="14">
    <source>
        <dbReference type="Proteomes" id="UP000830198"/>
    </source>
</evidence>
<evidence type="ECO:0000256" key="5">
    <source>
        <dbReference type="ARBA" id="ARBA00022927"/>
    </source>
</evidence>
<dbReference type="Gene3D" id="1.20.1560.10">
    <property type="entry name" value="ABC transporter type 1, transmembrane domain"/>
    <property type="match status" value="1"/>
</dbReference>
<dbReference type="SUPFAM" id="SSF52540">
    <property type="entry name" value="P-loop containing nucleoside triphosphate hydrolases"/>
    <property type="match status" value="1"/>
</dbReference>
<keyword evidence="5" id="KW-0813">Transport</keyword>
<dbReference type="InterPro" id="IPR003439">
    <property type="entry name" value="ABC_transporter-like_ATP-bd"/>
</dbReference>
<dbReference type="CDD" id="cd18571">
    <property type="entry name" value="ABC_6TM_peptidase_like"/>
    <property type="match status" value="1"/>
</dbReference>
<dbReference type="InterPro" id="IPR017871">
    <property type="entry name" value="ABC_transporter-like_CS"/>
</dbReference>
<evidence type="ECO:0000256" key="8">
    <source>
        <dbReference type="ARBA" id="ARBA00043264"/>
    </source>
</evidence>
<dbReference type="InterPro" id="IPR011527">
    <property type="entry name" value="ABC1_TM_dom"/>
</dbReference>
<dbReference type="SUPFAM" id="SSF90123">
    <property type="entry name" value="ABC transporter transmembrane region"/>
    <property type="match status" value="1"/>
</dbReference>
<keyword evidence="6 9" id="KW-1133">Transmembrane helix</keyword>
<keyword evidence="14" id="KW-1185">Reference proteome</keyword>
<accession>A0ABY4HS08</accession>
<evidence type="ECO:0000256" key="1">
    <source>
        <dbReference type="ARBA" id="ARBA00004651"/>
    </source>
</evidence>
<name>A0ABY4HS08_CHIFI</name>
<dbReference type="RefSeq" id="WP_247808770.1">
    <property type="nucleotide sequence ID" value="NZ_CP095855.1"/>
</dbReference>
<dbReference type="InterPro" id="IPR036640">
    <property type="entry name" value="ABC1_TM_sf"/>
</dbReference>
<dbReference type="Pfam" id="PF00664">
    <property type="entry name" value="ABC_membrane"/>
    <property type="match status" value="1"/>
</dbReference>
<dbReference type="InterPro" id="IPR027417">
    <property type="entry name" value="P-loop_NTPase"/>
</dbReference>
<keyword evidence="7 9" id="KW-0472">Membrane</keyword>
<dbReference type="PANTHER" id="PTHR24221">
    <property type="entry name" value="ATP-BINDING CASSETTE SUB-FAMILY B"/>
    <property type="match status" value="1"/>
</dbReference>
<dbReference type="PANTHER" id="PTHR24221:SF654">
    <property type="entry name" value="ATP-BINDING CASSETTE SUB-FAMILY B MEMBER 6"/>
    <property type="match status" value="1"/>
</dbReference>
<sequence length="729" mass="83502">MLNFKHYPFQKQLDSMDCGPACLKMIAEYYRIETNIFVLRDWCNTSRLGTNIGDIVFAAEQTGLKALVLKTTDEYLNASQPFPCILHWRENHYVVLYAIRDGRYTVADPGYGLATLSREEFIQSWLGRGEKGIALFVEPDPEGKNNTVSTPAHTRNISRQFLQFMKPHAAKTAILFLIILVASLLSLLIPRTIQYMTDHGVQEKNIHIIWKMLLFQFMLFGSLTFTNYIRNLIQAKLSTKLSISIISEFLVKLLRLPVSFFDTKNHADIYQRIDDHERVETFLSTKLVTFIFSAALLISYVVQMLFFDKYIVFSFIAFTFLSFTWFFLFLGKRKELDYRRFGLAIEERHYLNDLISGMTEIKLNNAQAVRVSQWSELQNKLYEFKLGNLKLSHLQQNGINTINQLKNIFITFLCAYWVINDKISFGVMLSISYIIGQLTIPLQEVMNFFQDYQDARTSFERLNEIQLKANENDEEKLNFPPGFSEGFEITDLSFKYAGVHNNYVLRNINLSIPKGKITAIVGTSGSGKTTLMKLLLGFYAPQHGHIRVDDIDLQKINTDDLRRQCGVVMQDGYIYSASIAQNIAMTDRDIDVTKVRRALQIACLDEFVDSLPQQHNTLLGSIGVELSGGQKQRLFIARAVYNNPRIIFFDEATNALDSNNERAIMDNLERFFEGKTVVVIAHRLSTVKNAAQIVVLEKGEIVEVGSHAGLTKNRGKYFELVKNQLELGV</sequence>
<feature type="domain" description="ABC transporter" evidence="10">
    <location>
        <begin position="487"/>
        <end position="723"/>
    </location>
</feature>